<reference evidence="1 2" key="1">
    <citation type="submission" date="2016-03" db="EMBL/GenBank/DDBJ databases">
        <title>Comparative genomics of the ectomycorrhizal sister species Rhizopogon vinicolor and Rhizopogon vesiculosus (Basidiomycota: Boletales) reveals a divergence of the mating type B locus.</title>
        <authorList>
            <person name="Mujic A.B."/>
            <person name="Kuo A."/>
            <person name="Tritt A."/>
            <person name="Lipzen A."/>
            <person name="Chen C."/>
            <person name="Johnson J."/>
            <person name="Sharma A."/>
            <person name="Barry K."/>
            <person name="Grigoriev I.V."/>
            <person name="Spatafora J.W."/>
        </authorList>
    </citation>
    <scope>NUCLEOTIDE SEQUENCE [LARGE SCALE GENOMIC DNA]</scope>
    <source>
        <strain evidence="1 2">AM-OR11-056</strain>
    </source>
</reference>
<dbReference type="SUPFAM" id="SSF48264">
    <property type="entry name" value="Cytochrome P450"/>
    <property type="match status" value="1"/>
</dbReference>
<feature type="non-terminal residue" evidence="1">
    <location>
        <position position="67"/>
    </location>
</feature>
<gene>
    <name evidence="1" type="ORF">AZE42_14158</name>
</gene>
<dbReference type="STRING" id="180088.A0A1J8PZN1"/>
<sequence>MGLSNEELIGNVFALLFAGHETTAHTLAATLGFLSLNPSVQEEIVVQIHEVTKGRENGEIVSYCKSD</sequence>
<dbReference type="GO" id="GO:0004497">
    <property type="term" value="F:monooxygenase activity"/>
    <property type="evidence" value="ECO:0007669"/>
    <property type="project" value="InterPro"/>
</dbReference>
<organism evidence="1 2">
    <name type="scientific">Rhizopogon vesiculosus</name>
    <dbReference type="NCBI Taxonomy" id="180088"/>
    <lineage>
        <taxon>Eukaryota</taxon>
        <taxon>Fungi</taxon>
        <taxon>Dikarya</taxon>
        <taxon>Basidiomycota</taxon>
        <taxon>Agaricomycotina</taxon>
        <taxon>Agaricomycetes</taxon>
        <taxon>Agaricomycetidae</taxon>
        <taxon>Boletales</taxon>
        <taxon>Suillineae</taxon>
        <taxon>Rhizopogonaceae</taxon>
        <taxon>Rhizopogon</taxon>
    </lineage>
</organism>
<dbReference type="AlphaFoldDB" id="A0A1J8PZN1"/>
<keyword evidence="2" id="KW-1185">Reference proteome</keyword>
<evidence type="ECO:0000313" key="2">
    <source>
        <dbReference type="Proteomes" id="UP000183567"/>
    </source>
</evidence>
<dbReference type="EMBL" id="LVVM01004324">
    <property type="protein sequence ID" value="OJA13203.1"/>
    <property type="molecule type" value="Genomic_DNA"/>
</dbReference>
<dbReference type="GO" id="GO:0005506">
    <property type="term" value="F:iron ion binding"/>
    <property type="evidence" value="ECO:0007669"/>
    <property type="project" value="InterPro"/>
</dbReference>
<dbReference type="InterPro" id="IPR001128">
    <property type="entry name" value="Cyt_P450"/>
</dbReference>
<dbReference type="InterPro" id="IPR036396">
    <property type="entry name" value="Cyt_P450_sf"/>
</dbReference>
<protein>
    <recommendedName>
        <fullName evidence="3">Cytochrome P450</fullName>
    </recommendedName>
</protein>
<evidence type="ECO:0000313" key="1">
    <source>
        <dbReference type="EMBL" id="OJA13203.1"/>
    </source>
</evidence>
<name>A0A1J8PZN1_9AGAM</name>
<dbReference type="Pfam" id="PF00067">
    <property type="entry name" value="p450"/>
    <property type="match status" value="1"/>
</dbReference>
<evidence type="ECO:0008006" key="3">
    <source>
        <dbReference type="Google" id="ProtNLM"/>
    </source>
</evidence>
<dbReference type="GO" id="GO:0020037">
    <property type="term" value="F:heme binding"/>
    <property type="evidence" value="ECO:0007669"/>
    <property type="project" value="InterPro"/>
</dbReference>
<dbReference type="GO" id="GO:0016705">
    <property type="term" value="F:oxidoreductase activity, acting on paired donors, with incorporation or reduction of molecular oxygen"/>
    <property type="evidence" value="ECO:0007669"/>
    <property type="project" value="InterPro"/>
</dbReference>
<dbReference type="Proteomes" id="UP000183567">
    <property type="component" value="Unassembled WGS sequence"/>
</dbReference>
<dbReference type="Gene3D" id="1.10.630.10">
    <property type="entry name" value="Cytochrome P450"/>
    <property type="match status" value="1"/>
</dbReference>
<proteinExistence type="predicted"/>
<accession>A0A1J8PZN1</accession>
<comment type="caution">
    <text evidence="1">The sequence shown here is derived from an EMBL/GenBank/DDBJ whole genome shotgun (WGS) entry which is preliminary data.</text>
</comment>